<dbReference type="OMA" id="HPRGFPK"/>
<dbReference type="Pfam" id="PF00569">
    <property type="entry name" value="ZZ"/>
    <property type="match status" value="1"/>
</dbReference>
<dbReference type="PANTHER" id="PTHR15898:SF13">
    <property type="entry name" value="BIFUNCTIONAL APOPTOSIS REGULATOR"/>
    <property type="match status" value="1"/>
</dbReference>
<dbReference type="InterPro" id="IPR017907">
    <property type="entry name" value="Znf_RING_CS"/>
</dbReference>
<evidence type="ECO:0000313" key="8">
    <source>
        <dbReference type="Proteomes" id="UP000026915"/>
    </source>
</evidence>
<dbReference type="SMART" id="SM00291">
    <property type="entry name" value="ZnF_ZZ"/>
    <property type="match status" value="1"/>
</dbReference>
<proteinExistence type="predicted"/>
<dbReference type="eggNOG" id="KOG4159">
    <property type="taxonomic scope" value="Eukaryota"/>
</dbReference>
<feature type="domain" description="RING-type" evidence="5">
    <location>
        <begin position="68"/>
        <end position="108"/>
    </location>
</feature>
<keyword evidence="2 4" id="KW-0863">Zinc-finger</keyword>
<dbReference type="SUPFAM" id="SSF57850">
    <property type="entry name" value="RING/U-box"/>
    <property type="match status" value="3"/>
</dbReference>
<dbReference type="GO" id="GO:0043161">
    <property type="term" value="P:proteasome-mediated ubiquitin-dependent protein catabolic process"/>
    <property type="evidence" value="ECO:0000318"/>
    <property type="project" value="GO_Central"/>
</dbReference>
<evidence type="ECO:0000256" key="1">
    <source>
        <dbReference type="ARBA" id="ARBA00022723"/>
    </source>
</evidence>
<gene>
    <name evidence="7" type="ORF">TCM_002957</name>
</gene>
<dbReference type="InterPro" id="IPR000433">
    <property type="entry name" value="Znf_ZZ"/>
</dbReference>
<evidence type="ECO:0000313" key="7">
    <source>
        <dbReference type="EMBL" id="EOX93945.1"/>
    </source>
</evidence>
<dbReference type="EMBL" id="CM001879">
    <property type="protein sequence ID" value="EOX93945.1"/>
    <property type="molecule type" value="Genomic_DNA"/>
</dbReference>
<keyword evidence="8" id="KW-1185">Reference proteome</keyword>
<dbReference type="Pfam" id="PF13445">
    <property type="entry name" value="zf-RING_UBOX"/>
    <property type="match status" value="1"/>
</dbReference>
<dbReference type="Gramene" id="EOX93945">
    <property type="protein sequence ID" value="EOX93945"/>
    <property type="gene ID" value="TCM_002957"/>
</dbReference>
<dbReference type="Gene3D" id="3.30.40.10">
    <property type="entry name" value="Zinc/RING finger domain, C3HC4 (zinc finger)"/>
    <property type="match status" value="2"/>
</dbReference>
<dbReference type="eggNOG" id="KOG4582">
    <property type="taxonomic scope" value="Eukaryota"/>
</dbReference>
<organism evidence="7 8">
    <name type="scientific">Theobroma cacao</name>
    <name type="common">Cacao</name>
    <name type="synonym">Cocoa</name>
    <dbReference type="NCBI Taxonomy" id="3641"/>
    <lineage>
        <taxon>Eukaryota</taxon>
        <taxon>Viridiplantae</taxon>
        <taxon>Streptophyta</taxon>
        <taxon>Embryophyta</taxon>
        <taxon>Tracheophyta</taxon>
        <taxon>Spermatophyta</taxon>
        <taxon>Magnoliopsida</taxon>
        <taxon>eudicotyledons</taxon>
        <taxon>Gunneridae</taxon>
        <taxon>Pentapetalae</taxon>
        <taxon>rosids</taxon>
        <taxon>malvids</taxon>
        <taxon>Malvales</taxon>
        <taxon>Malvaceae</taxon>
        <taxon>Byttnerioideae</taxon>
        <taxon>Theobroma</taxon>
    </lineage>
</organism>
<evidence type="ECO:0000256" key="3">
    <source>
        <dbReference type="ARBA" id="ARBA00022833"/>
    </source>
</evidence>
<feature type="domain" description="ZZ-type" evidence="6">
    <location>
        <begin position="360"/>
        <end position="424"/>
    </location>
</feature>
<dbReference type="FunCoup" id="A0A061DMK5">
    <property type="interactions" value="593"/>
</dbReference>
<evidence type="ECO:0000259" key="6">
    <source>
        <dbReference type="PROSITE" id="PS50135"/>
    </source>
</evidence>
<dbReference type="Pfam" id="PF13920">
    <property type="entry name" value="zf-C3HC4_3"/>
    <property type="match status" value="1"/>
</dbReference>
<dbReference type="FunFam" id="3.30.40.10:FF:000489">
    <property type="entry name" value="E3 ubiquitin-protein ligase PRT1"/>
    <property type="match status" value="1"/>
</dbReference>
<dbReference type="Proteomes" id="UP000026915">
    <property type="component" value="Chromosome 1"/>
</dbReference>
<sequence>MVKVNSQKGSPKYPALPDIKHSKREMGCQPPKFRVEGNPMDSSETCLMEDQSPEALLNCEEIPDNFVCCVCLDLLYKPIVMRCGHIACFWCVQKSMSSRYESHCPICRNPYSHFPGICQMLHFLLLKLFPITCKKRADEILDEEKKAGYFSPEFNSHACELHADGEFNYLRNPAHSSAMCFRSSSYLNSHATSKDNLCKTAGQVESHDNDTIHTKQNSDRDLSQIKPVARQEKEQVSVADLLCAACKQLLFRPVILNCGHVYCQTCIIIPADEMLRCQVCQGLHPRGIPKVCLTLDQFLAAKFPKEYALSRDAVQLKQVSSKHERATTCSLEAGKQDFSPLQLPSRDHPSFSVQPGAYIHIRVGCDACGMSPIVGDRYRCKDCTEKIGFDLCGDCYKTRPKLPGRFNQRHTPEHKFELMKRGIF</sequence>
<evidence type="ECO:0000256" key="2">
    <source>
        <dbReference type="ARBA" id="ARBA00022771"/>
    </source>
</evidence>
<dbReference type="PANTHER" id="PTHR15898">
    <property type="entry name" value="BIFUNCTIONAL APOPTOSIS REGULATOR"/>
    <property type="match status" value="1"/>
</dbReference>
<dbReference type="PROSITE" id="PS50089">
    <property type="entry name" value="ZF_RING_2"/>
    <property type="match status" value="2"/>
</dbReference>
<dbReference type="GO" id="GO:0008270">
    <property type="term" value="F:zinc ion binding"/>
    <property type="evidence" value="ECO:0007669"/>
    <property type="project" value="UniProtKB-KW"/>
</dbReference>
<evidence type="ECO:0000256" key="4">
    <source>
        <dbReference type="PROSITE-ProRule" id="PRU00228"/>
    </source>
</evidence>
<dbReference type="AlphaFoldDB" id="A0A061DMK5"/>
<dbReference type="SMART" id="SM00184">
    <property type="entry name" value="RING"/>
    <property type="match status" value="2"/>
</dbReference>
<dbReference type="InterPro" id="IPR043145">
    <property type="entry name" value="Znf_ZZ_sf"/>
</dbReference>
<dbReference type="FunFam" id="3.30.60.90:FF:000014">
    <property type="entry name" value="E3 ubiquitin-protein ligase PRT1"/>
    <property type="match status" value="1"/>
</dbReference>
<name>A0A061DMK5_THECC</name>
<dbReference type="InParanoid" id="A0A061DMK5"/>
<protein>
    <submittedName>
        <fullName evidence="7">Proteolysis 1, putative isoform 1</fullName>
    </submittedName>
</protein>
<dbReference type="HOGENOM" id="CLU_039458_1_0_1"/>
<keyword evidence="3" id="KW-0862">Zinc</keyword>
<dbReference type="PROSITE" id="PS00518">
    <property type="entry name" value="ZF_RING_1"/>
    <property type="match status" value="1"/>
</dbReference>
<dbReference type="Gene3D" id="3.30.60.90">
    <property type="match status" value="1"/>
</dbReference>
<dbReference type="STRING" id="3641.A0A061DMK5"/>
<dbReference type="GO" id="GO:0061630">
    <property type="term" value="F:ubiquitin protein ligase activity"/>
    <property type="evidence" value="ECO:0000318"/>
    <property type="project" value="GO_Central"/>
</dbReference>
<keyword evidence="1" id="KW-0479">Metal-binding</keyword>
<dbReference type="PROSITE" id="PS50135">
    <property type="entry name" value="ZF_ZZ_2"/>
    <property type="match status" value="1"/>
</dbReference>
<dbReference type="InterPro" id="IPR027370">
    <property type="entry name" value="Znf-RING_euk"/>
</dbReference>
<dbReference type="InterPro" id="IPR001841">
    <property type="entry name" value="Znf_RING"/>
</dbReference>
<evidence type="ECO:0000259" key="5">
    <source>
        <dbReference type="PROSITE" id="PS50089"/>
    </source>
</evidence>
<accession>A0A061DMK5</accession>
<reference evidence="7 8" key="1">
    <citation type="journal article" date="2013" name="Genome Biol.">
        <title>The genome sequence of the most widely cultivated cacao type and its use to identify candidate genes regulating pod color.</title>
        <authorList>
            <person name="Motamayor J.C."/>
            <person name="Mockaitis K."/>
            <person name="Schmutz J."/>
            <person name="Haiminen N."/>
            <person name="Iii D.L."/>
            <person name="Cornejo O."/>
            <person name="Findley S.D."/>
            <person name="Zheng P."/>
            <person name="Utro F."/>
            <person name="Royaert S."/>
            <person name="Saski C."/>
            <person name="Jenkins J."/>
            <person name="Podicheti R."/>
            <person name="Zhao M."/>
            <person name="Scheffler B.E."/>
            <person name="Stack J.C."/>
            <person name="Feltus F.A."/>
            <person name="Mustiga G.M."/>
            <person name="Amores F."/>
            <person name="Phillips W."/>
            <person name="Marelli J.P."/>
            <person name="May G.D."/>
            <person name="Shapiro H."/>
            <person name="Ma J."/>
            <person name="Bustamante C.D."/>
            <person name="Schnell R.J."/>
            <person name="Main D."/>
            <person name="Gilbert D."/>
            <person name="Parida L."/>
            <person name="Kuhn D.N."/>
        </authorList>
    </citation>
    <scope>NUCLEOTIDE SEQUENCE [LARGE SCALE GENOMIC DNA]</scope>
    <source>
        <strain evidence="8">cv. Matina 1-6</strain>
    </source>
</reference>
<feature type="domain" description="RING-type" evidence="5">
    <location>
        <begin position="243"/>
        <end position="281"/>
    </location>
</feature>
<dbReference type="InterPro" id="IPR013083">
    <property type="entry name" value="Znf_RING/FYVE/PHD"/>
</dbReference>